<name>A0A9P6WAJ6_MAUEX</name>
<organism evidence="2 3">
    <name type="scientific">Maudiozyma exigua</name>
    <name type="common">Yeast</name>
    <name type="synonym">Kazachstania exigua</name>
    <dbReference type="NCBI Taxonomy" id="34358"/>
    <lineage>
        <taxon>Eukaryota</taxon>
        <taxon>Fungi</taxon>
        <taxon>Dikarya</taxon>
        <taxon>Ascomycota</taxon>
        <taxon>Saccharomycotina</taxon>
        <taxon>Saccharomycetes</taxon>
        <taxon>Saccharomycetales</taxon>
        <taxon>Saccharomycetaceae</taxon>
        <taxon>Maudiozyma</taxon>
    </lineage>
</organism>
<keyword evidence="1" id="KW-0802">TPR repeat</keyword>
<feature type="repeat" description="TPR" evidence="1">
    <location>
        <begin position="4"/>
        <end position="37"/>
    </location>
</feature>
<accession>A0A9P6WAJ6</accession>
<proteinExistence type="predicted"/>
<sequence length="103" mass="10892">MADINQLISQAQQYFNQGDHTQAVQSLTDAVQQNPDNQQMSSIESLIGKIANYIMGNQSGDSNGSRGISDMFMNALNTNNNGNAQSQLGKLALLSSVLGGGSN</sequence>
<dbReference type="InterPro" id="IPR019734">
    <property type="entry name" value="TPR_rpt"/>
</dbReference>
<dbReference type="PROSITE" id="PS50005">
    <property type="entry name" value="TPR"/>
    <property type="match status" value="1"/>
</dbReference>
<dbReference type="SUPFAM" id="SSF48452">
    <property type="entry name" value="TPR-like"/>
    <property type="match status" value="1"/>
</dbReference>
<reference evidence="2 3" key="1">
    <citation type="submission" date="2020-11" db="EMBL/GenBank/DDBJ databases">
        <title>Kefir isolates.</title>
        <authorList>
            <person name="Marcisauskas S."/>
            <person name="Kim Y."/>
            <person name="Blasche S."/>
        </authorList>
    </citation>
    <scope>NUCLEOTIDE SEQUENCE [LARGE SCALE GENOMIC DNA]</scope>
    <source>
        <strain evidence="2 3">OG2</strain>
    </source>
</reference>
<comment type="caution">
    <text evidence="2">The sequence shown here is derived from an EMBL/GenBank/DDBJ whole genome shotgun (WGS) entry which is preliminary data.</text>
</comment>
<gene>
    <name evidence="2" type="ORF">C6P45_004834</name>
</gene>
<dbReference type="InterPro" id="IPR011990">
    <property type="entry name" value="TPR-like_helical_dom_sf"/>
</dbReference>
<dbReference type="EMBL" id="PUHR01000071">
    <property type="protein sequence ID" value="KAG0668326.1"/>
    <property type="molecule type" value="Genomic_DNA"/>
</dbReference>
<dbReference type="Proteomes" id="UP000750334">
    <property type="component" value="Unassembled WGS sequence"/>
</dbReference>
<evidence type="ECO:0000313" key="2">
    <source>
        <dbReference type="EMBL" id="KAG0668326.1"/>
    </source>
</evidence>
<dbReference type="AlphaFoldDB" id="A0A9P6WAJ6"/>
<evidence type="ECO:0000313" key="3">
    <source>
        <dbReference type="Proteomes" id="UP000750334"/>
    </source>
</evidence>
<feature type="non-terminal residue" evidence="2">
    <location>
        <position position="103"/>
    </location>
</feature>
<evidence type="ECO:0000256" key="1">
    <source>
        <dbReference type="PROSITE-ProRule" id="PRU00339"/>
    </source>
</evidence>
<protein>
    <submittedName>
        <fullName evidence="2">Uncharacterized protein</fullName>
    </submittedName>
</protein>
<dbReference type="OrthoDB" id="3981262at2759"/>
<keyword evidence="3" id="KW-1185">Reference proteome</keyword>
<dbReference type="Gene3D" id="1.25.40.10">
    <property type="entry name" value="Tetratricopeptide repeat domain"/>
    <property type="match status" value="1"/>
</dbReference>